<organism evidence="2 3">
    <name type="scientific">Candidatus Uhrbacteria bacterium CG_4_9_14_0_2_um_filter_41_50</name>
    <dbReference type="NCBI Taxonomy" id="1975031"/>
    <lineage>
        <taxon>Bacteria</taxon>
        <taxon>Candidatus Uhriibacteriota</taxon>
    </lineage>
</organism>
<evidence type="ECO:0000313" key="2">
    <source>
        <dbReference type="EMBL" id="PJC24960.1"/>
    </source>
</evidence>
<keyword evidence="1" id="KW-0175">Coiled coil</keyword>
<evidence type="ECO:0000313" key="3">
    <source>
        <dbReference type="Proteomes" id="UP000230251"/>
    </source>
</evidence>
<dbReference type="AlphaFoldDB" id="A0A2M8EQE4"/>
<name>A0A2M8EQE4_9BACT</name>
<dbReference type="Proteomes" id="UP000230251">
    <property type="component" value="Unassembled WGS sequence"/>
</dbReference>
<accession>A0A2M8EQE4</accession>
<dbReference type="EMBL" id="PFSI01000003">
    <property type="protein sequence ID" value="PJC24960.1"/>
    <property type="molecule type" value="Genomic_DNA"/>
</dbReference>
<evidence type="ECO:0000256" key="1">
    <source>
        <dbReference type="SAM" id="Coils"/>
    </source>
</evidence>
<gene>
    <name evidence="2" type="ORF">CO057_00095</name>
</gene>
<feature type="coiled-coil region" evidence="1">
    <location>
        <begin position="273"/>
        <end position="310"/>
    </location>
</feature>
<sequence>MDKNPQFNRFSATRVHSEDLLRYEKQTEEQPTVDAMLEILADADDLYAEDDAKAYFEGIATATDISIDTLKNDPRVAELLQEKIDHNVKEEIKIWLEAEIEAGGETTPDKLKDVVKSRLVNLRVQEAVFSRVWDHLKQDLPVYYAKNFATQFKNRNEDDGFVAEIENVFSSDSIWAIIDGLKRNKVSFSEKFSSDDWQSVNSILELKMSEFLEKRQAARKEVMGRLNLCKKDISDVEQSFYKLLSFGYHDRISKDFGYDSFIVRLDYAMQKAVTNLSKEINKQRSRVSQLRENRQKIEQFLQEYDAAMDDPERQGDLFSKLRFFIVLNSLNVSGSRDFDREYIEKECLKDIDRRAESSQSMMRDSTEELKKLGPIVQKFNELVQQYKHELEQQRVLDVKYKWSDNQRNSVAEDLTTLADELNNKTITNQLRSFATDFQ</sequence>
<protein>
    <submittedName>
        <fullName evidence="2">Uncharacterized protein</fullName>
    </submittedName>
</protein>
<reference evidence="3" key="1">
    <citation type="submission" date="2017-09" db="EMBL/GenBank/DDBJ databases">
        <title>Depth-based differentiation of microbial function through sediment-hosted aquifers and enrichment of novel symbionts in the deep terrestrial subsurface.</title>
        <authorList>
            <person name="Probst A.J."/>
            <person name="Ladd B."/>
            <person name="Jarett J.K."/>
            <person name="Geller-Mcgrath D.E."/>
            <person name="Sieber C.M.K."/>
            <person name="Emerson J.B."/>
            <person name="Anantharaman K."/>
            <person name="Thomas B.C."/>
            <person name="Malmstrom R."/>
            <person name="Stieglmeier M."/>
            <person name="Klingl A."/>
            <person name="Woyke T."/>
            <person name="Ryan C.M."/>
            <person name="Banfield J.F."/>
        </authorList>
    </citation>
    <scope>NUCLEOTIDE SEQUENCE [LARGE SCALE GENOMIC DNA]</scope>
</reference>
<proteinExistence type="predicted"/>
<comment type="caution">
    <text evidence="2">The sequence shown here is derived from an EMBL/GenBank/DDBJ whole genome shotgun (WGS) entry which is preliminary data.</text>
</comment>